<sequence length="144" mass="16387">MLLCSFCNLSRLRQKRKPKYRNATTIEVRSSAPEDSETWRLAVLSSDAHNEDNLVSQRLVTNVLHLPIQPLDKEAAASVKAKAGKHRAVEGYVDLVWCFQTPPRDKNKTKFLVSKTFNPPYDAVLGRKDSITYGMMEEKRTKHG</sequence>
<dbReference type="EMBL" id="ML996170">
    <property type="protein sequence ID" value="KAF2732876.1"/>
    <property type="molecule type" value="Genomic_DNA"/>
</dbReference>
<organism evidence="1 2">
    <name type="scientific">Polyplosphaeria fusca</name>
    <dbReference type="NCBI Taxonomy" id="682080"/>
    <lineage>
        <taxon>Eukaryota</taxon>
        <taxon>Fungi</taxon>
        <taxon>Dikarya</taxon>
        <taxon>Ascomycota</taxon>
        <taxon>Pezizomycotina</taxon>
        <taxon>Dothideomycetes</taxon>
        <taxon>Pleosporomycetidae</taxon>
        <taxon>Pleosporales</taxon>
        <taxon>Tetraplosphaeriaceae</taxon>
        <taxon>Polyplosphaeria</taxon>
    </lineage>
</organism>
<dbReference type="AlphaFoldDB" id="A0A9P4QXU5"/>
<proteinExistence type="predicted"/>
<protein>
    <submittedName>
        <fullName evidence="1">Uncharacterized protein</fullName>
    </submittedName>
</protein>
<dbReference type="Proteomes" id="UP000799444">
    <property type="component" value="Unassembled WGS sequence"/>
</dbReference>
<reference evidence="1" key="1">
    <citation type="journal article" date="2020" name="Stud. Mycol.">
        <title>101 Dothideomycetes genomes: a test case for predicting lifestyles and emergence of pathogens.</title>
        <authorList>
            <person name="Haridas S."/>
            <person name="Albert R."/>
            <person name="Binder M."/>
            <person name="Bloem J."/>
            <person name="Labutti K."/>
            <person name="Salamov A."/>
            <person name="Andreopoulos B."/>
            <person name="Baker S."/>
            <person name="Barry K."/>
            <person name="Bills G."/>
            <person name="Bluhm B."/>
            <person name="Cannon C."/>
            <person name="Castanera R."/>
            <person name="Culley D."/>
            <person name="Daum C."/>
            <person name="Ezra D."/>
            <person name="Gonzalez J."/>
            <person name="Henrissat B."/>
            <person name="Kuo A."/>
            <person name="Liang C."/>
            <person name="Lipzen A."/>
            <person name="Lutzoni F."/>
            <person name="Magnuson J."/>
            <person name="Mondo S."/>
            <person name="Nolan M."/>
            <person name="Ohm R."/>
            <person name="Pangilinan J."/>
            <person name="Park H.-J."/>
            <person name="Ramirez L."/>
            <person name="Alfaro M."/>
            <person name="Sun H."/>
            <person name="Tritt A."/>
            <person name="Yoshinaga Y."/>
            <person name="Zwiers L.-H."/>
            <person name="Turgeon B."/>
            <person name="Goodwin S."/>
            <person name="Spatafora J."/>
            <person name="Crous P."/>
            <person name="Grigoriev I."/>
        </authorList>
    </citation>
    <scope>NUCLEOTIDE SEQUENCE</scope>
    <source>
        <strain evidence="1">CBS 125425</strain>
    </source>
</reference>
<gene>
    <name evidence="1" type="ORF">EJ04DRAFT_565619</name>
</gene>
<accession>A0A9P4QXU5</accession>
<evidence type="ECO:0000313" key="1">
    <source>
        <dbReference type="EMBL" id="KAF2732876.1"/>
    </source>
</evidence>
<keyword evidence="2" id="KW-1185">Reference proteome</keyword>
<comment type="caution">
    <text evidence="1">The sequence shown here is derived from an EMBL/GenBank/DDBJ whole genome shotgun (WGS) entry which is preliminary data.</text>
</comment>
<dbReference type="OrthoDB" id="3937572at2759"/>
<name>A0A9P4QXU5_9PLEO</name>
<evidence type="ECO:0000313" key="2">
    <source>
        <dbReference type="Proteomes" id="UP000799444"/>
    </source>
</evidence>